<proteinExistence type="predicted"/>
<name>A0A4S4LKE6_9AGAM</name>
<reference evidence="2 3" key="1">
    <citation type="submission" date="2019-02" db="EMBL/GenBank/DDBJ databases">
        <title>Genome sequencing of the rare red list fungi Bondarzewia mesenterica.</title>
        <authorList>
            <person name="Buettner E."/>
            <person name="Kellner H."/>
        </authorList>
    </citation>
    <scope>NUCLEOTIDE SEQUENCE [LARGE SCALE GENOMIC DNA]</scope>
    <source>
        <strain evidence="2 3">DSM 108281</strain>
    </source>
</reference>
<evidence type="ECO:0000259" key="1">
    <source>
        <dbReference type="Pfam" id="PF22936"/>
    </source>
</evidence>
<sequence>MPCEHCNRTNHASARCWAKFPHLKPKRTARDTVQPTTTQPADGTKHLENTNVALNDTHIEEVAATIGHDSDVDYWSALTTTDTCSVDWGLASTHSTTVAFFLDSASSCHLSPDRNDFISFQSTAPRAIKGINGSCIQAVGTGDIRLQLGKDRVFTLHHVLFVPHAAMRLISIGRLCDSGYSVAFSHTSCSVSLASEARTTLLLVSARTTIFFALSGDLISAPTHLANATLSLET</sequence>
<accession>A0A4S4LKE6</accession>
<feature type="domain" description="Retrovirus-related Pol polyprotein from transposon TNT 1-94-like beta-barrel" evidence="1">
    <location>
        <begin position="100"/>
        <end position="180"/>
    </location>
</feature>
<evidence type="ECO:0000313" key="3">
    <source>
        <dbReference type="Proteomes" id="UP000310158"/>
    </source>
</evidence>
<gene>
    <name evidence="2" type="ORF">EW146_g8372</name>
</gene>
<comment type="caution">
    <text evidence="2">The sequence shown here is derived from an EMBL/GenBank/DDBJ whole genome shotgun (WGS) entry which is preliminary data.</text>
</comment>
<dbReference type="Pfam" id="PF22936">
    <property type="entry name" value="Pol_BBD"/>
    <property type="match status" value="1"/>
</dbReference>
<evidence type="ECO:0000313" key="2">
    <source>
        <dbReference type="EMBL" id="THH10420.1"/>
    </source>
</evidence>
<dbReference type="AlphaFoldDB" id="A0A4S4LKE6"/>
<dbReference type="Proteomes" id="UP000310158">
    <property type="component" value="Unassembled WGS sequence"/>
</dbReference>
<organism evidence="2 3">
    <name type="scientific">Bondarzewia mesenterica</name>
    <dbReference type="NCBI Taxonomy" id="1095465"/>
    <lineage>
        <taxon>Eukaryota</taxon>
        <taxon>Fungi</taxon>
        <taxon>Dikarya</taxon>
        <taxon>Basidiomycota</taxon>
        <taxon>Agaricomycotina</taxon>
        <taxon>Agaricomycetes</taxon>
        <taxon>Russulales</taxon>
        <taxon>Bondarzewiaceae</taxon>
        <taxon>Bondarzewia</taxon>
    </lineage>
</organism>
<dbReference type="OrthoDB" id="3251181at2759"/>
<protein>
    <recommendedName>
        <fullName evidence="1">Retrovirus-related Pol polyprotein from transposon TNT 1-94-like beta-barrel domain-containing protein</fullName>
    </recommendedName>
</protein>
<keyword evidence="3" id="KW-1185">Reference proteome</keyword>
<dbReference type="EMBL" id="SGPL01000573">
    <property type="protein sequence ID" value="THH10420.1"/>
    <property type="molecule type" value="Genomic_DNA"/>
</dbReference>
<dbReference type="InterPro" id="IPR054722">
    <property type="entry name" value="PolX-like_BBD"/>
</dbReference>